<dbReference type="STRING" id="101091.A0A1C7MWI1"/>
<dbReference type="InParanoid" id="A0A1C7MWI1"/>
<proteinExistence type="predicted"/>
<gene>
    <name evidence="1" type="ORF">A0J61_11162</name>
</gene>
<sequence length="327" mass="37241">MSIKLLENYDSLLPEERHVLNDLFWKNLSVKKEEILDDSEDSKIEEYAKDIVEACNKDVDEALVLVLEKKVELIKKKKKNTTEYQVLMAFNYLLDNADSWLSSFKHSEAELVSRLNDLLKIFFSNTAIITKIGETTSASTKQSRNSNEFNFSKSSSSNFFISGSASTSTSKSIAGRKIDILIKSKDIELSCCEFKASASKCLTSYQRSKNLRLNQEIKEGLKKVNVNTQVIGLNWEGKYGYLFGLTEQNGVYVDYHLCNLIFPAAIKSVDHHFVSTLKHIASWKNFLVDLNAKAVNSMMLPSHYEPDYPLTCHTPIYTPNKRQRTSE</sequence>
<accession>A0A1C7MWI1</accession>
<dbReference type="EMBL" id="LUGH01001726">
    <property type="protein sequence ID" value="OBZ80789.1"/>
    <property type="molecule type" value="Genomic_DNA"/>
</dbReference>
<evidence type="ECO:0000313" key="1">
    <source>
        <dbReference type="EMBL" id="OBZ80789.1"/>
    </source>
</evidence>
<organism evidence="1 2">
    <name type="scientific">Choanephora cucurbitarum</name>
    <dbReference type="NCBI Taxonomy" id="101091"/>
    <lineage>
        <taxon>Eukaryota</taxon>
        <taxon>Fungi</taxon>
        <taxon>Fungi incertae sedis</taxon>
        <taxon>Mucoromycota</taxon>
        <taxon>Mucoromycotina</taxon>
        <taxon>Mucoromycetes</taxon>
        <taxon>Mucorales</taxon>
        <taxon>Mucorineae</taxon>
        <taxon>Choanephoraceae</taxon>
        <taxon>Choanephoroideae</taxon>
        <taxon>Choanephora</taxon>
    </lineage>
</organism>
<keyword evidence="2" id="KW-1185">Reference proteome</keyword>
<comment type="caution">
    <text evidence="1">The sequence shown here is derived from an EMBL/GenBank/DDBJ whole genome shotgun (WGS) entry which is preliminary data.</text>
</comment>
<protein>
    <submittedName>
        <fullName evidence="1">Uncharacterized protein</fullName>
    </submittedName>
</protein>
<evidence type="ECO:0000313" key="2">
    <source>
        <dbReference type="Proteomes" id="UP000093000"/>
    </source>
</evidence>
<reference evidence="1 2" key="1">
    <citation type="submission" date="2016-03" db="EMBL/GenBank/DDBJ databases">
        <title>Choanephora cucurbitarum.</title>
        <authorList>
            <person name="Min B."/>
            <person name="Park H."/>
            <person name="Park J.-H."/>
            <person name="Shin H.-D."/>
            <person name="Choi I.-G."/>
        </authorList>
    </citation>
    <scope>NUCLEOTIDE SEQUENCE [LARGE SCALE GENOMIC DNA]</scope>
    <source>
        <strain evidence="1 2">KUS-F28377</strain>
    </source>
</reference>
<dbReference type="AlphaFoldDB" id="A0A1C7MWI1"/>
<name>A0A1C7MWI1_9FUNG</name>
<dbReference type="Proteomes" id="UP000093000">
    <property type="component" value="Unassembled WGS sequence"/>
</dbReference>
<dbReference type="OrthoDB" id="2421456at2759"/>